<dbReference type="Proteomes" id="UP000570166">
    <property type="component" value="Unassembled WGS sequence"/>
</dbReference>
<evidence type="ECO:0008006" key="4">
    <source>
        <dbReference type="Google" id="ProtNLM"/>
    </source>
</evidence>
<keyword evidence="3" id="KW-1185">Reference proteome</keyword>
<comment type="caution">
    <text evidence="2">The sequence shown here is derived from an EMBL/GenBank/DDBJ whole genome shotgun (WGS) entry which is preliminary data.</text>
</comment>
<dbReference type="RefSeq" id="WP_160363458.1">
    <property type="nucleotide sequence ID" value="NZ_JACEIB010000003.1"/>
</dbReference>
<dbReference type="AlphaFoldDB" id="A0A838L2B6"/>
<dbReference type="EMBL" id="JACEIB010000003">
    <property type="protein sequence ID" value="MBA2933643.1"/>
    <property type="molecule type" value="Genomic_DNA"/>
</dbReference>
<feature type="compositionally biased region" description="Basic and acidic residues" evidence="1">
    <location>
        <begin position="236"/>
        <end position="249"/>
    </location>
</feature>
<gene>
    <name evidence="2" type="ORF">HZF05_05980</name>
</gene>
<protein>
    <recommendedName>
        <fullName evidence="4">EthD domain-containing protein</fullName>
    </recommendedName>
</protein>
<accession>A0A838L2B6</accession>
<sequence length="259" mass="29242">MIEAVLVVLTKAVPGLESDMDDWYTNIHIRDALRFRGSVTAQRFRWSASQPAPPPDFDWQYLALYDVFDPQRFSSEHWENALTSRMKVTEAIDDSVLYDYHYYPLNFVDRDPAVAHAEGVILEQLRPVDGREAEFREWYGAEYLSQAMRRPGVKSGAFLMYRPEGQMIPSRPDHRYIGIYRVSGPDAVDAWRGAPATLFNSGLLTEGGAVLTHWDRVTDRITKDAVQHPTAAALAEEERARAHMGDRVKTGGADKLGAA</sequence>
<feature type="region of interest" description="Disordered" evidence="1">
    <location>
        <begin position="236"/>
        <end position="259"/>
    </location>
</feature>
<evidence type="ECO:0000313" key="2">
    <source>
        <dbReference type="EMBL" id="MBA2933643.1"/>
    </source>
</evidence>
<evidence type="ECO:0000313" key="3">
    <source>
        <dbReference type="Proteomes" id="UP000570166"/>
    </source>
</evidence>
<proteinExistence type="predicted"/>
<name>A0A838L2B6_9SPHN</name>
<organism evidence="2 3">
    <name type="scientific">Sphingomonas chungangi</name>
    <dbReference type="NCBI Taxonomy" id="2683589"/>
    <lineage>
        <taxon>Bacteria</taxon>
        <taxon>Pseudomonadati</taxon>
        <taxon>Pseudomonadota</taxon>
        <taxon>Alphaproteobacteria</taxon>
        <taxon>Sphingomonadales</taxon>
        <taxon>Sphingomonadaceae</taxon>
        <taxon>Sphingomonas</taxon>
    </lineage>
</organism>
<reference evidence="2 3" key="1">
    <citation type="submission" date="2020-07" db="EMBL/GenBank/DDBJ databases">
        <authorList>
            <person name="Sun Q."/>
        </authorList>
    </citation>
    <scope>NUCLEOTIDE SEQUENCE [LARGE SCALE GENOMIC DNA]</scope>
    <source>
        <strain evidence="2 3">CGMCC 1.13654</strain>
    </source>
</reference>
<evidence type="ECO:0000256" key="1">
    <source>
        <dbReference type="SAM" id="MobiDB-lite"/>
    </source>
</evidence>